<dbReference type="Proteomes" id="UP000008207">
    <property type="component" value="Chromosome"/>
</dbReference>
<evidence type="ECO:0000313" key="1">
    <source>
        <dbReference type="EMBL" id="ACL61330.1"/>
    </source>
</evidence>
<dbReference type="RefSeq" id="WP_015932902.1">
    <property type="nucleotide sequence ID" value="NC_011894.1"/>
</dbReference>
<dbReference type="STRING" id="460265.Mnod_6561"/>
<keyword evidence="2" id="KW-1185">Reference proteome</keyword>
<dbReference type="InterPro" id="IPR054438">
    <property type="entry name" value="Struct_cement_gp24/gp6"/>
</dbReference>
<gene>
    <name evidence="1" type="ordered locus">Mnod_6561</name>
</gene>
<organism evidence="1 2">
    <name type="scientific">Methylobacterium nodulans (strain LMG 21967 / CNCM I-2342 / ORS 2060)</name>
    <dbReference type="NCBI Taxonomy" id="460265"/>
    <lineage>
        <taxon>Bacteria</taxon>
        <taxon>Pseudomonadati</taxon>
        <taxon>Pseudomonadota</taxon>
        <taxon>Alphaproteobacteria</taxon>
        <taxon>Hyphomicrobiales</taxon>
        <taxon>Methylobacteriaceae</taxon>
        <taxon>Methylobacterium</taxon>
    </lineage>
</organism>
<dbReference type="EMBL" id="CP001349">
    <property type="protein sequence ID" value="ACL61330.1"/>
    <property type="molecule type" value="Genomic_DNA"/>
</dbReference>
<dbReference type="eggNOG" id="ENOG5032YV3">
    <property type="taxonomic scope" value="Bacteria"/>
</dbReference>
<dbReference type="KEGG" id="mno:Mnod_6561"/>
<dbReference type="OrthoDB" id="7570830at2"/>
<protein>
    <recommendedName>
        <fullName evidence="3">DUF2190 family protein</fullName>
    </recommendedName>
</protein>
<dbReference type="AlphaFoldDB" id="B8IDG4"/>
<name>B8IDG4_METNO</name>
<dbReference type="HOGENOM" id="CLU_142274_0_0_5"/>
<reference evidence="1 2" key="1">
    <citation type="submission" date="2009-01" db="EMBL/GenBank/DDBJ databases">
        <title>Complete sequence of chromosome of Methylobacterium nodulans ORS 2060.</title>
        <authorList>
            <consortium name="US DOE Joint Genome Institute"/>
            <person name="Lucas S."/>
            <person name="Copeland A."/>
            <person name="Lapidus A."/>
            <person name="Glavina del Rio T."/>
            <person name="Dalin E."/>
            <person name="Tice H."/>
            <person name="Bruce D."/>
            <person name="Goodwin L."/>
            <person name="Pitluck S."/>
            <person name="Sims D."/>
            <person name="Brettin T."/>
            <person name="Detter J.C."/>
            <person name="Han C."/>
            <person name="Larimer F."/>
            <person name="Land M."/>
            <person name="Hauser L."/>
            <person name="Kyrpides N."/>
            <person name="Ivanova N."/>
            <person name="Marx C.J."/>
            <person name="Richardson P."/>
        </authorList>
    </citation>
    <scope>NUCLEOTIDE SEQUENCE [LARGE SCALE GENOMIC DNA]</scope>
    <source>
        <strain evidence="2">LMG 21967 / CNCM I-2342 / ORS 2060</strain>
    </source>
</reference>
<dbReference type="Pfam" id="PF22758">
    <property type="entry name" value="Phage_cement"/>
    <property type="match status" value="1"/>
</dbReference>
<proteinExistence type="predicted"/>
<sequence>MPVQTTYSGRPAAAYEGMVAFEEPSLTVSRIVETAGGIGFGKPAFQGTRDEGIVATGSVFRGVTLADRNLSPHNGGDLFAQHDTAPVMIKGTVWVVVSGAVAAGAPAFLTPAGAFTAQGTGNVPVPNALFDSSAGAGGLARLRLN</sequence>
<evidence type="ECO:0000313" key="2">
    <source>
        <dbReference type="Proteomes" id="UP000008207"/>
    </source>
</evidence>
<accession>B8IDG4</accession>
<evidence type="ECO:0008006" key="3">
    <source>
        <dbReference type="Google" id="ProtNLM"/>
    </source>
</evidence>